<name>A0ABU8KQ54_9HYPH</name>
<reference evidence="1 2" key="1">
    <citation type="submission" date="2022-12" db="EMBL/GenBank/DDBJ databases">
        <authorList>
            <person name="Muema E."/>
        </authorList>
    </citation>
    <scope>NUCLEOTIDE SEQUENCE [LARGE SCALE GENOMIC DNA]</scope>
    <source>
        <strain evidence="2">1330</strain>
    </source>
</reference>
<dbReference type="EMBL" id="JAPYKO010000115">
    <property type="protein sequence ID" value="MEI9407133.1"/>
    <property type="molecule type" value="Genomic_DNA"/>
</dbReference>
<proteinExistence type="predicted"/>
<gene>
    <name evidence="1" type="ORF">O7A05_34140</name>
</gene>
<evidence type="ECO:0000313" key="2">
    <source>
        <dbReference type="Proteomes" id="UP001366503"/>
    </source>
</evidence>
<sequence length="70" mass="7818">HLISAGRFGEIDGYVGYMEPYATSHRDLDEDREFQQEVRNVACALGNAIRLARSGRLDEPGEGLEEPNPK</sequence>
<organism evidence="1 2">
    <name type="scientific">Mesorhizobium argentiipisi</name>
    <dbReference type="NCBI Taxonomy" id="3015175"/>
    <lineage>
        <taxon>Bacteria</taxon>
        <taxon>Pseudomonadati</taxon>
        <taxon>Pseudomonadota</taxon>
        <taxon>Alphaproteobacteria</taxon>
        <taxon>Hyphomicrobiales</taxon>
        <taxon>Phyllobacteriaceae</taxon>
        <taxon>Mesorhizobium</taxon>
    </lineage>
</organism>
<keyword evidence="2" id="KW-1185">Reference proteome</keyword>
<feature type="non-terminal residue" evidence="1">
    <location>
        <position position="1"/>
    </location>
</feature>
<dbReference type="Proteomes" id="UP001366503">
    <property type="component" value="Unassembled WGS sequence"/>
</dbReference>
<evidence type="ECO:0000313" key="1">
    <source>
        <dbReference type="EMBL" id="MEI9407133.1"/>
    </source>
</evidence>
<comment type="caution">
    <text evidence="1">The sequence shown here is derived from an EMBL/GenBank/DDBJ whole genome shotgun (WGS) entry which is preliminary data.</text>
</comment>
<protein>
    <submittedName>
        <fullName evidence="1">NADPH-dependent FMN reductase</fullName>
    </submittedName>
</protein>
<accession>A0ABU8KQ54</accession>